<name>A0A077DDX9_9BURK</name>
<dbReference type="Proteomes" id="UP000028945">
    <property type="component" value="Chromosome"/>
</dbReference>
<dbReference type="Gene3D" id="3.30.420.10">
    <property type="entry name" value="Ribonuclease H-like superfamily/Ribonuclease H"/>
    <property type="match status" value="1"/>
</dbReference>
<dbReference type="Pfam" id="PF10108">
    <property type="entry name" value="DNA_pol_B_exo2"/>
    <property type="match status" value="1"/>
</dbReference>
<dbReference type="GO" id="GO:0003676">
    <property type="term" value="F:nucleic acid binding"/>
    <property type="evidence" value="ECO:0007669"/>
    <property type="project" value="InterPro"/>
</dbReference>
<protein>
    <submittedName>
        <fullName evidence="2">3'-5' exonuclease</fullName>
    </submittedName>
</protein>
<dbReference type="SUPFAM" id="SSF53098">
    <property type="entry name" value="Ribonuclease H-like"/>
    <property type="match status" value="1"/>
</dbReference>
<proteinExistence type="predicted"/>
<dbReference type="AlphaFoldDB" id="A0A077DDX9"/>
<dbReference type="HOGENOM" id="CLU_069554_1_0_4"/>
<dbReference type="InterPro" id="IPR019288">
    <property type="entry name" value="3'-5'_exonuclease_PolB-like"/>
</dbReference>
<keyword evidence="3" id="KW-1185">Reference proteome</keyword>
<keyword evidence="2" id="KW-0378">Hydrolase</keyword>
<organism evidence="2 3">
    <name type="scientific">Basilea psittacipulmonis DSM 24701</name>
    <dbReference type="NCBI Taxonomy" id="1072685"/>
    <lineage>
        <taxon>Bacteria</taxon>
        <taxon>Pseudomonadati</taxon>
        <taxon>Pseudomonadota</taxon>
        <taxon>Betaproteobacteria</taxon>
        <taxon>Burkholderiales</taxon>
        <taxon>Alcaligenaceae</taxon>
        <taxon>Basilea</taxon>
    </lineage>
</organism>
<gene>
    <name evidence="2" type="ORF">IX83_05460</name>
</gene>
<evidence type="ECO:0000259" key="1">
    <source>
        <dbReference type="Pfam" id="PF10108"/>
    </source>
</evidence>
<dbReference type="CDD" id="cd05782">
    <property type="entry name" value="DNA_polB_like1_exo"/>
    <property type="match status" value="1"/>
</dbReference>
<dbReference type="InterPro" id="IPR012337">
    <property type="entry name" value="RNaseH-like_sf"/>
</dbReference>
<evidence type="ECO:0000313" key="2">
    <source>
        <dbReference type="EMBL" id="AIL32834.1"/>
    </source>
</evidence>
<accession>A0A077DDX9</accession>
<dbReference type="EMBL" id="CP009238">
    <property type="protein sequence ID" value="AIL32834.1"/>
    <property type="molecule type" value="Genomic_DNA"/>
</dbReference>
<keyword evidence="2" id="KW-0269">Exonuclease</keyword>
<evidence type="ECO:0000313" key="3">
    <source>
        <dbReference type="Proteomes" id="UP000028945"/>
    </source>
</evidence>
<feature type="domain" description="Predicted 3'-5' exonuclease PolB-like" evidence="1">
    <location>
        <begin position="48"/>
        <end position="259"/>
    </location>
</feature>
<sequence length="261" mass="30415">MSHVLVFDLETVPDVQGLKRLHADLAHLTDDVEVIKKATERLQEEKGTDFFPLHLQKIVTISCVFRGGKEPLSVRSLGSENSSEEELIQQFFKIIDFYSPRLVSWNGNGFDLPVLHYRSLIHKIASQTYWDTGDHERDKKYNNYLSRYHTKHIDLMDSLAKLSGRNAPLDQMAKLCGYPGKLDMDGSQVWQQWYSGQSKAVRDYCETDVMNTWLLYCRFLYIKGDIFDRAYEEEMNLARSLVQELAKTHAHWQDFLDAWVD</sequence>
<keyword evidence="2" id="KW-0540">Nuclease</keyword>
<dbReference type="OrthoDB" id="13288at2"/>
<dbReference type="RefSeq" id="WP_038499956.1">
    <property type="nucleotide sequence ID" value="NZ_AFWK01000008.1"/>
</dbReference>
<reference evidence="2 3" key="1">
    <citation type="journal article" date="2014" name="BMC Genomics">
        <title>A genomic perspective on a new bacterial genus and species from the Alcaligenaceae family, Basilea psittacipulmonis.</title>
        <authorList>
            <person name="Whiteson K.L."/>
            <person name="Hernandez D."/>
            <person name="Lazarevic V."/>
            <person name="Gaia N."/>
            <person name="Farinelli L."/>
            <person name="Francois P."/>
            <person name="Pilo P."/>
            <person name="Frey J."/>
            <person name="Schrenzel J."/>
        </authorList>
    </citation>
    <scope>NUCLEOTIDE SEQUENCE [LARGE SCALE GENOMIC DNA]</scope>
    <source>
        <strain evidence="2 3">DSM 24701</strain>
    </source>
</reference>
<dbReference type="GO" id="GO:0004527">
    <property type="term" value="F:exonuclease activity"/>
    <property type="evidence" value="ECO:0007669"/>
    <property type="project" value="UniProtKB-KW"/>
</dbReference>
<dbReference type="KEGG" id="bpsi:IX83_05460"/>
<dbReference type="InterPro" id="IPR036397">
    <property type="entry name" value="RNaseH_sf"/>
</dbReference>
<dbReference type="STRING" id="1072685.IX83_05460"/>
<dbReference type="eggNOG" id="COG3298">
    <property type="taxonomic scope" value="Bacteria"/>
</dbReference>